<reference evidence="2 3" key="1">
    <citation type="submission" date="2024-03" db="EMBL/GenBank/DDBJ databases">
        <title>A high-quality draft genome sequence of Diaporthe vaccinii, a causative agent of upright dieback and viscid rot disease in cranberry plants.</title>
        <authorList>
            <person name="Sarrasin M."/>
            <person name="Lang B.F."/>
            <person name="Burger G."/>
        </authorList>
    </citation>
    <scope>NUCLEOTIDE SEQUENCE [LARGE SCALE GENOMIC DNA]</scope>
    <source>
        <strain evidence="2 3">IS7</strain>
    </source>
</reference>
<name>A0ABR4DWM1_9PEZI</name>
<keyword evidence="3" id="KW-1185">Reference proteome</keyword>
<proteinExistence type="predicted"/>
<sequence length="104" mass="11294">MKTPPSSRAPMPLSGSRVQVRPGRQPDAAGEAPPKLSRHPQPPPSIATPSTTTIDSSQEPVLESRTRRRPTSPHSLPELPVLRGFTTKRASRSDREGTRSPIDL</sequence>
<evidence type="ECO:0000313" key="3">
    <source>
        <dbReference type="Proteomes" id="UP001600888"/>
    </source>
</evidence>
<accession>A0ABR4DWM1</accession>
<protein>
    <submittedName>
        <fullName evidence="2">Uncharacterized protein</fullName>
    </submittedName>
</protein>
<evidence type="ECO:0000256" key="1">
    <source>
        <dbReference type="SAM" id="MobiDB-lite"/>
    </source>
</evidence>
<organism evidence="2 3">
    <name type="scientific">Diaporthe vaccinii</name>
    <dbReference type="NCBI Taxonomy" id="105482"/>
    <lineage>
        <taxon>Eukaryota</taxon>
        <taxon>Fungi</taxon>
        <taxon>Dikarya</taxon>
        <taxon>Ascomycota</taxon>
        <taxon>Pezizomycotina</taxon>
        <taxon>Sordariomycetes</taxon>
        <taxon>Sordariomycetidae</taxon>
        <taxon>Diaporthales</taxon>
        <taxon>Diaporthaceae</taxon>
        <taxon>Diaporthe</taxon>
        <taxon>Diaporthe eres species complex</taxon>
    </lineage>
</organism>
<comment type="caution">
    <text evidence="2">The sequence shown here is derived from an EMBL/GenBank/DDBJ whole genome shotgun (WGS) entry which is preliminary data.</text>
</comment>
<feature type="region of interest" description="Disordered" evidence="1">
    <location>
        <begin position="1"/>
        <end position="104"/>
    </location>
</feature>
<dbReference type="Proteomes" id="UP001600888">
    <property type="component" value="Unassembled WGS sequence"/>
</dbReference>
<feature type="compositionally biased region" description="Low complexity" evidence="1">
    <location>
        <begin position="47"/>
        <end position="57"/>
    </location>
</feature>
<dbReference type="EMBL" id="JBAWTH010000154">
    <property type="protein sequence ID" value="KAL2274564.1"/>
    <property type="molecule type" value="Genomic_DNA"/>
</dbReference>
<gene>
    <name evidence="2" type="ORF">FJTKL_03137</name>
</gene>
<evidence type="ECO:0000313" key="2">
    <source>
        <dbReference type="EMBL" id="KAL2274564.1"/>
    </source>
</evidence>